<feature type="region of interest" description="Disordered" evidence="1">
    <location>
        <begin position="603"/>
        <end position="632"/>
    </location>
</feature>
<evidence type="ECO:0000259" key="2">
    <source>
        <dbReference type="Pfam" id="PF13020"/>
    </source>
</evidence>
<dbReference type="PANTHER" id="PTHR32387:SF0">
    <property type="entry name" value="PROTEIN NO VEIN"/>
    <property type="match status" value="1"/>
</dbReference>
<name>A0A347UID1_9RHOB</name>
<dbReference type="SUPFAM" id="SSF55874">
    <property type="entry name" value="ATPase domain of HSP90 chaperone/DNA topoisomerase II/histidine kinase"/>
    <property type="match status" value="1"/>
</dbReference>
<dbReference type="InterPro" id="IPR036890">
    <property type="entry name" value="HATPase_C_sf"/>
</dbReference>
<dbReference type="Pfam" id="PF13020">
    <property type="entry name" value="NOV_C"/>
    <property type="match status" value="1"/>
</dbReference>
<feature type="compositionally biased region" description="Polar residues" evidence="1">
    <location>
        <begin position="1653"/>
        <end position="1663"/>
    </location>
</feature>
<evidence type="ECO:0000256" key="1">
    <source>
        <dbReference type="SAM" id="MobiDB-lite"/>
    </source>
</evidence>
<feature type="domain" description="Protein NO VEIN C-terminal" evidence="2">
    <location>
        <begin position="1729"/>
        <end position="1795"/>
    </location>
</feature>
<dbReference type="PANTHER" id="PTHR32387">
    <property type="entry name" value="WU:FJ29H11"/>
    <property type="match status" value="1"/>
</dbReference>
<dbReference type="KEGG" id="pamo:BAR1_12160"/>
<dbReference type="Gene3D" id="3.30.565.10">
    <property type="entry name" value="Histidine kinase-like ATPase, C-terminal domain"/>
    <property type="match status" value="1"/>
</dbReference>
<dbReference type="RefSeq" id="WP_118943264.1">
    <property type="nucleotide sequence ID" value="NZ_CP032125.1"/>
</dbReference>
<dbReference type="OrthoDB" id="9776021at2"/>
<evidence type="ECO:0000313" key="3">
    <source>
        <dbReference type="EMBL" id="AXX98609.1"/>
    </source>
</evidence>
<feature type="region of interest" description="Disordered" evidence="1">
    <location>
        <begin position="1653"/>
        <end position="1687"/>
    </location>
</feature>
<dbReference type="NCBIfam" id="NF047352">
    <property type="entry name" value="P_loop_sacsin"/>
    <property type="match status" value="1"/>
</dbReference>
<dbReference type="InterPro" id="IPR024975">
    <property type="entry name" value="NOV_C"/>
</dbReference>
<sequence>MDRHRQFVEKLASRKLTGFRRMIDEDGEYYDDIYRSNASLTENIAIDYRGRFLIELIQNAYDAHAPRTKDGQIDIVLDLSRGKNGTLYIANKGSPFAQGNVKDLCDMGLSKKPLGESIGNKGLGFQSVVQITDSPRIFSQAIGKIDHTRFSGFCFKFAQGEDLAALINKRQHLDLAHRDLPAFHVPIWLPEQPAPVTAFAVDGFATVIELPLRDEAARLAVEAEIIAIRDQDIPIILFLERISHLGFRMIGSDPDKLIGFSLDRNEQPLSGSEKCLSHVDLGFAGSYLLARTAVPETAMKEAIAHAIEQKQLNENWNTWKGAGEVALAVRLDASVRTPRLYTFLPMGEQATAPLPGHLHGSFFPRSNRKSLDANIALNRMLLEEATGLAARAIHHLSAEPSSSIVQWLDVDARATAVADLLCWGDVDSLDTDEDFAGQVAQKVAERFGASDFGEAPIVPCLASTEDVLTLSWSPANQARRWPDGTTSFSAEFSTLFTFETGIAPIWPALEERMDLLDSYLQDHASNYPGPPTGDERAVFVSSIAKSLAADPGTHLSTWTAFYADLPDFMGDYGEALENNRIFLGDDGKLHFALTSIPSAEVKGKRAKRRSRRETVVFSPPDPRRTNTDDDLDIDPPAKLSSRFAFLSGKLAWHDELGESRKFLEDHKLVLEFDREAVLAQLSRILAEEKNKEVLRGGLRWAFHLWRQPRATGRPFKLQPQHRFRLPSVTGDYVEARELVFSTGWPKDTCGQLLQDFLDSSPSGIPDLEDLSNRRLAAPDHPAFRDKWIEDWTEFLRELGVKSGLHPVEKKSEPRTFRAWKIHDFSFLQSYGIPIEFATLWKDDIEVQDSGLLHLPSATDYVVDGSLWWLPGQADVEQFSWECQEYYAQLIIIWLSGELPQCWKVEIHHHFSRYADSRMWPTPISAFLRSARWVPVEEPSRGGAERITVQPSEVWFHKSGGERFPTFLRRPSLPLRRALERASEELIENLETHSGLRTFNDSTTFGEQLTFLVEQFTREGFDSYFERRLLNLYSHTWALTASAWAEGELDDGGFLLPDEILVRRGSHVETLRVTDLEENESERLYVRDTEREAELRLVEASGQLLFEVKEGNPTQIGDLLEHLYGKIVTRLSKAEYTFLADGRDVGQGDIASVLDICPRMRVMVAVAMEALKGTEAQRLPADRSIVLAKLDLLKLQKAANLTFKIDGLDVSHGQEEGAAYHLSLDNGYPIVVVRSARNWDVNLIDRCISALCEAIEQRALSPHLRLLLAHFGAESKIDEASFCPDDDIDRYADILQLDREARTMARSTLSAGLERQAPWIRALLHLVVDEEAVEEFDRECPDILKDVALLHGALSTLLQPAELSADDVLSACRSALGPGDFRENLSFDFADFNASLIAVGLDPDIYPEVHKSKMENFIRDKEVAIIDALRTAYSKLLQSLKPVENYAAIRSNIREISPDPNWLVRFKSPPEEIIISKVNAWLATHGARPIGAEDADLEPLDDVRKHNRLCIQDVTKKALPLVRAWCVKFQTLIPTLWQTQESCAEKIRKKLDEVGALDFRKLGEGSLLEWIQILNLWPDEMPVSLDCEQLGLSSDDLKQEDAKAREEAEVRKREARSILFNGRVVDPEKVDLLELSNELSETLPAKMLKASLGAQSSLAPINQNPRSPKRKKPPRGSSKRRSRAPEEKTQLIGRLGEIAVYHWLNKILPKQDIDAAWRSENGGLITGRASDDGLGYDFEVTYNKQFWQIEVKASLEDPQSFEMGETEIKAARASAKFRSGTQYKIAYVSNLSDPPNLSVEMLPNPMTEEGEGVLELLGEGIRYGFKRS</sequence>
<accession>A0A347UID1</accession>
<dbReference type="EMBL" id="CP032125">
    <property type="protein sequence ID" value="AXX98609.1"/>
    <property type="molecule type" value="Genomic_DNA"/>
</dbReference>
<dbReference type="InterPro" id="IPR052957">
    <property type="entry name" value="Auxin_embryo_med"/>
</dbReference>
<dbReference type="Proteomes" id="UP000261704">
    <property type="component" value="Chromosome"/>
</dbReference>
<evidence type="ECO:0000313" key="4">
    <source>
        <dbReference type="Proteomes" id="UP000261704"/>
    </source>
</evidence>
<feature type="compositionally biased region" description="Basic residues" evidence="1">
    <location>
        <begin position="1666"/>
        <end position="1681"/>
    </location>
</feature>
<protein>
    <submittedName>
        <fullName evidence="3">DUF3883 domain-containing protein</fullName>
    </submittedName>
</protein>
<keyword evidence="4" id="KW-1185">Reference proteome</keyword>
<gene>
    <name evidence="3" type="ORF">BAR1_12160</name>
</gene>
<proteinExistence type="predicted"/>
<organism evidence="3 4">
    <name type="scientific">Profundibacter amoris</name>
    <dbReference type="NCBI Taxonomy" id="2171755"/>
    <lineage>
        <taxon>Bacteria</taxon>
        <taxon>Pseudomonadati</taxon>
        <taxon>Pseudomonadota</taxon>
        <taxon>Alphaproteobacteria</taxon>
        <taxon>Rhodobacterales</taxon>
        <taxon>Paracoccaceae</taxon>
        <taxon>Profundibacter</taxon>
    </lineage>
</organism>
<reference evidence="3 4" key="1">
    <citation type="submission" date="2018-09" db="EMBL/GenBank/DDBJ databases">
        <title>Profundibacter amoris BAR1 gen. nov., sp. nov., a new member of the Roseobacter clade isolated at Lokis Castle Vent Field on the Arctic Mid-Oceanic Ridge.</title>
        <authorList>
            <person name="Le Moine Bauer S."/>
            <person name="Sjoeberg A.G."/>
            <person name="L'Haridon S."/>
            <person name="Stokke R."/>
            <person name="Roalkvam I."/>
            <person name="Steen I.H."/>
            <person name="Dahle H."/>
        </authorList>
    </citation>
    <scope>NUCLEOTIDE SEQUENCE [LARGE SCALE GENOMIC DNA]</scope>
    <source>
        <strain evidence="3 4">BAR1</strain>
    </source>
</reference>